<comment type="caution">
    <text evidence="1">The sequence shown here is derived from an EMBL/GenBank/DDBJ whole genome shotgun (WGS) entry which is preliminary data.</text>
</comment>
<evidence type="ECO:0000313" key="2">
    <source>
        <dbReference type="Proteomes" id="UP001595974"/>
    </source>
</evidence>
<dbReference type="RefSeq" id="WP_157748671.1">
    <property type="nucleotide sequence ID" value="NZ_JBHSOG010000005.1"/>
</dbReference>
<sequence length="361" mass="40189">MMTACGQHDPGWTTLALEPQDIAPLAWIDTNTLVVGHRDSIYRYDLKSRQLKQRLAEKYDTTDFQHSNCFSSRGGRFGINLPVRSTKSNVTIISAPKEQRFRHVRDWSRPELNTEDSDLSIWWNTNPLDCSPFDYKERERKVAILKRGETLVQSPRPLLLASEGDAFVTVDKSARSTGSRILHLFSHGSDAPSRAIPLPGATNSSPDMGSELHSFRDSDGSYVIYESNREFDANRNVWPLTAWRLAPDLTVTRVLMLPGGPWVRSHGLLKAFSCFSCGCSCYAHFDLAGAQGRIYAHIYGKSVGDSVAGVYELTHVKAETHWVQGVAGNFSGPILVSPEGCRIAYADADGRPWIVQVKSCK</sequence>
<dbReference type="Proteomes" id="UP001595974">
    <property type="component" value="Unassembled WGS sequence"/>
</dbReference>
<gene>
    <name evidence="1" type="ORF">ACFPTN_00660</name>
</gene>
<keyword evidence="2" id="KW-1185">Reference proteome</keyword>
<protein>
    <submittedName>
        <fullName evidence="1">Uncharacterized protein</fullName>
    </submittedName>
</protein>
<reference evidence="2" key="1">
    <citation type="journal article" date="2019" name="Int. J. Syst. Evol. Microbiol.">
        <title>The Global Catalogue of Microorganisms (GCM) 10K type strain sequencing project: providing services to taxonomists for standard genome sequencing and annotation.</title>
        <authorList>
            <consortium name="The Broad Institute Genomics Platform"/>
            <consortium name="The Broad Institute Genome Sequencing Center for Infectious Disease"/>
            <person name="Wu L."/>
            <person name="Ma J."/>
        </authorList>
    </citation>
    <scope>NUCLEOTIDE SEQUENCE [LARGE SCALE GENOMIC DNA]</scope>
    <source>
        <strain evidence="2">SHR3</strain>
    </source>
</reference>
<name>A0ABW1ALB2_9RHOO</name>
<proteinExistence type="predicted"/>
<dbReference type="EMBL" id="JBHSOG010000005">
    <property type="protein sequence ID" value="MFC5767876.1"/>
    <property type="molecule type" value="Genomic_DNA"/>
</dbReference>
<evidence type="ECO:0000313" key="1">
    <source>
        <dbReference type="EMBL" id="MFC5767876.1"/>
    </source>
</evidence>
<organism evidence="1 2">
    <name type="scientific">Thauera sinica</name>
    <dbReference type="NCBI Taxonomy" id="2665146"/>
    <lineage>
        <taxon>Bacteria</taxon>
        <taxon>Pseudomonadati</taxon>
        <taxon>Pseudomonadota</taxon>
        <taxon>Betaproteobacteria</taxon>
        <taxon>Rhodocyclales</taxon>
        <taxon>Zoogloeaceae</taxon>
        <taxon>Thauera</taxon>
    </lineage>
</organism>
<accession>A0ABW1ALB2</accession>